<keyword evidence="3" id="KW-1185">Reference proteome</keyword>
<dbReference type="Gramene" id="C.cajan_34870.t">
    <property type="protein sequence ID" value="C.cajan_34870.t.cds1"/>
    <property type="gene ID" value="C.cajan_34870"/>
</dbReference>
<dbReference type="InterPro" id="IPR012337">
    <property type="entry name" value="RNaseH-like_sf"/>
</dbReference>
<sequence length="176" mass="19437">NTMEQQVVTWVHPPIRMYELNCDASVSLVDESAATGGVFCDHGGIVILSFAAKIGFYSVVNLELWAIYIGMAIAWNKAFIKFLVESDSLLAISPLRNGCPLCHPCFSLVQSIRSFVVAGGDLEWCHVLLEANQNVDKLANYGRSLTDNLYVFNNVMPFFALVVQADVSSTFFSRGF</sequence>
<dbReference type="InterPro" id="IPR044730">
    <property type="entry name" value="RNase_H-like_dom_plant"/>
</dbReference>
<dbReference type="GO" id="GO:0003676">
    <property type="term" value="F:nucleic acid binding"/>
    <property type="evidence" value="ECO:0007669"/>
    <property type="project" value="InterPro"/>
</dbReference>
<dbReference type="EMBL" id="KQ483682">
    <property type="protein sequence ID" value="KYP43130.1"/>
    <property type="molecule type" value="Genomic_DNA"/>
</dbReference>
<feature type="non-terminal residue" evidence="2">
    <location>
        <position position="1"/>
    </location>
</feature>
<dbReference type="Pfam" id="PF13456">
    <property type="entry name" value="RVT_3"/>
    <property type="match status" value="1"/>
</dbReference>
<evidence type="ECO:0000259" key="1">
    <source>
        <dbReference type="Pfam" id="PF13456"/>
    </source>
</evidence>
<gene>
    <name evidence="2" type="ORF">KK1_035419</name>
</gene>
<dbReference type="AlphaFoldDB" id="A0A151RKP6"/>
<dbReference type="GO" id="GO:0004523">
    <property type="term" value="F:RNA-DNA hybrid ribonuclease activity"/>
    <property type="evidence" value="ECO:0007669"/>
    <property type="project" value="InterPro"/>
</dbReference>
<organism evidence="2 3">
    <name type="scientific">Cajanus cajan</name>
    <name type="common">Pigeon pea</name>
    <name type="synonym">Cajanus indicus</name>
    <dbReference type="NCBI Taxonomy" id="3821"/>
    <lineage>
        <taxon>Eukaryota</taxon>
        <taxon>Viridiplantae</taxon>
        <taxon>Streptophyta</taxon>
        <taxon>Embryophyta</taxon>
        <taxon>Tracheophyta</taxon>
        <taxon>Spermatophyta</taxon>
        <taxon>Magnoliopsida</taxon>
        <taxon>eudicotyledons</taxon>
        <taxon>Gunneridae</taxon>
        <taxon>Pentapetalae</taxon>
        <taxon>rosids</taxon>
        <taxon>fabids</taxon>
        <taxon>Fabales</taxon>
        <taxon>Fabaceae</taxon>
        <taxon>Papilionoideae</taxon>
        <taxon>50 kb inversion clade</taxon>
        <taxon>NPAAA clade</taxon>
        <taxon>indigoferoid/millettioid clade</taxon>
        <taxon>Phaseoleae</taxon>
        <taxon>Cajanus</taxon>
    </lineage>
</organism>
<reference evidence="2" key="1">
    <citation type="journal article" date="2012" name="Nat. Biotechnol.">
        <title>Draft genome sequence of pigeonpea (Cajanus cajan), an orphan legume crop of resource-poor farmers.</title>
        <authorList>
            <person name="Varshney R.K."/>
            <person name="Chen W."/>
            <person name="Li Y."/>
            <person name="Bharti A.K."/>
            <person name="Saxena R.K."/>
            <person name="Schlueter J.A."/>
            <person name="Donoghue M.T."/>
            <person name="Azam S."/>
            <person name="Fan G."/>
            <person name="Whaley A.M."/>
            <person name="Farmer A.D."/>
            <person name="Sheridan J."/>
            <person name="Iwata A."/>
            <person name="Tuteja R."/>
            <person name="Penmetsa R.V."/>
            <person name="Wu W."/>
            <person name="Upadhyaya H.D."/>
            <person name="Yang S.P."/>
            <person name="Shah T."/>
            <person name="Saxena K.B."/>
            <person name="Michael T."/>
            <person name="McCombie W.R."/>
            <person name="Yang B."/>
            <person name="Zhang G."/>
            <person name="Yang H."/>
            <person name="Wang J."/>
            <person name="Spillane C."/>
            <person name="Cook D.R."/>
            <person name="May G.D."/>
            <person name="Xu X."/>
            <person name="Jackson S.A."/>
        </authorList>
    </citation>
    <scope>NUCLEOTIDE SEQUENCE [LARGE SCALE GENOMIC DNA]</scope>
</reference>
<protein>
    <submittedName>
        <fullName evidence="2">Ribonuclease H protein At1g65750 family</fullName>
    </submittedName>
</protein>
<name>A0A151RKP6_CAJCA</name>
<dbReference type="Proteomes" id="UP000075243">
    <property type="component" value="Unassembled WGS sequence"/>
</dbReference>
<dbReference type="PANTHER" id="PTHR47723">
    <property type="entry name" value="OS05G0353850 PROTEIN"/>
    <property type="match status" value="1"/>
</dbReference>
<accession>A0A151RKP6</accession>
<dbReference type="SUPFAM" id="SSF53098">
    <property type="entry name" value="Ribonuclease H-like"/>
    <property type="match status" value="1"/>
</dbReference>
<proteinExistence type="predicted"/>
<dbReference type="InterPro" id="IPR053151">
    <property type="entry name" value="RNase_H-like"/>
</dbReference>
<dbReference type="InterPro" id="IPR002156">
    <property type="entry name" value="RNaseH_domain"/>
</dbReference>
<feature type="domain" description="RNase H type-1" evidence="1">
    <location>
        <begin position="21"/>
        <end position="141"/>
    </location>
</feature>
<dbReference type="CDD" id="cd06222">
    <property type="entry name" value="RNase_H_like"/>
    <property type="match status" value="1"/>
</dbReference>
<dbReference type="Gene3D" id="3.30.420.10">
    <property type="entry name" value="Ribonuclease H-like superfamily/Ribonuclease H"/>
    <property type="match status" value="1"/>
</dbReference>
<evidence type="ECO:0000313" key="2">
    <source>
        <dbReference type="EMBL" id="KYP43130.1"/>
    </source>
</evidence>
<dbReference type="InterPro" id="IPR036397">
    <property type="entry name" value="RNaseH_sf"/>
</dbReference>
<dbReference type="PANTHER" id="PTHR47723:SF19">
    <property type="entry name" value="POLYNUCLEOTIDYL TRANSFERASE, RIBONUCLEASE H-LIKE SUPERFAMILY PROTEIN"/>
    <property type="match status" value="1"/>
</dbReference>
<evidence type="ECO:0000313" key="3">
    <source>
        <dbReference type="Proteomes" id="UP000075243"/>
    </source>
</evidence>